<dbReference type="OMA" id="NSRIFCE"/>
<dbReference type="InterPro" id="IPR055130">
    <property type="entry name" value="PreP_C"/>
</dbReference>
<dbReference type="Gene3D" id="3.30.830.10">
    <property type="entry name" value="Metalloenzyme, LuxS/M16 peptidase-like"/>
    <property type="match status" value="4"/>
</dbReference>
<dbReference type="AlphaFoldDB" id="A0A5A8CMC5"/>
<feature type="domain" description="Peptidase M16C associated" evidence="2">
    <location>
        <begin position="580"/>
        <end position="838"/>
    </location>
</feature>
<dbReference type="EMBL" id="VLTN01000012">
    <property type="protein sequence ID" value="KAA0154246.1"/>
    <property type="molecule type" value="Genomic_DNA"/>
</dbReference>
<reference evidence="3 4" key="1">
    <citation type="submission" date="2019-07" db="EMBL/GenBank/DDBJ databases">
        <title>Genomes of Cafeteria roenbergensis.</title>
        <authorList>
            <person name="Fischer M.G."/>
            <person name="Hackl T."/>
            <person name="Roman M."/>
        </authorList>
    </citation>
    <scope>NUCLEOTIDE SEQUENCE [LARGE SCALE GENOMIC DNA]</scope>
    <source>
        <strain evidence="3 4">BVI</strain>
    </source>
</reference>
<dbReference type="Pfam" id="PF08367">
    <property type="entry name" value="M16C_assoc"/>
    <property type="match status" value="1"/>
</dbReference>
<dbReference type="InterPro" id="IPR011765">
    <property type="entry name" value="Pept_M16_N"/>
</dbReference>
<dbReference type="GO" id="GO:0046872">
    <property type="term" value="F:metal ion binding"/>
    <property type="evidence" value="ECO:0007669"/>
    <property type="project" value="InterPro"/>
</dbReference>
<evidence type="ECO:0000313" key="3">
    <source>
        <dbReference type="EMBL" id="KAA0154246.1"/>
    </source>
</evidence>
<dbReference type="GO" id="GO:0016485">
    <property type="term" value="P:protein processing"/>
    <property type="evidence" value="ECO:0007669"/>
    <property type="project" value="TreeGrafter"/>
</dbReference>
<accession>A0A5A8CMC5</accession>
<dbReference type="PANTHER" id="PTHR43016:SF13">
    <property type="entry name" value="PRESEQUENCE PROTEASE, MITOCHONDRIAL"/>
    <property type="match status" value="1"/>
</dbReference>
<dbReference type="Pfam" id="PF22516">
    <property type="entry name" value="PreP_C"/>
    <property type="match status" value="1"/>
</dbReference>
<dbReference type="Proteomes" id="UP000323011">
    <property type="component" value="Unassembled WGS sequence"/>
</dbReference>
<keyword evidence="4" id="KW-1185">Reference proteome</keyword>
<sequence length="1193" mass="122400">MSSKAPVAATSPPAPVVDAVPQELLSRFRVVKREFLKEHAAWAVLLEHAATGAQLVSIEAPSAGGGDEKVFGIAFPTEPSDSTGVAHILEHSVLCGSERYPCKEPFAELLRSSQQTFLNAMTYPDRTVYPVASLNEQDFRNLVGVYLDAVFRPRLSPWTLMQEGWRLEPSEEDKSRFKLSGVVYSEMKGVYSSADSLHAMACGQALFPGQSYGVSSGGDPAAIPSLSYADFVGFHRRNYQPSKARLFFWGDDDVAERLRVVDEYLTLGNIHDEEAHANGAGDPLPSGWKDPQSLTSWWPPGGARTGEATAYSPASPSDVVDEASAAAAAAAAPWTEPRTIRVEYPAAVSAEDDAGADAAADVASAAAEAAGEDSSGHFVTVCWALPDGGVGPGDADYVSDADRLGLQLVSALLLGTRTAPLHKALVDSAMGTAVTGGGLATHLRQGVFEAGLKGVWPAAVGAGPEDDQDAAVQAAVQSLVMDTLAATAAAGFDADHVEAELNTLEFAVREFGAGGTPKGLSLFLGAAGSWIYGRDPIDEMKFEDALAELRGRVEADAKGYLSGLMQRFLLDNKHRVTVHSAPSRTLSARLNSAEEAGVASVVSGMTPEDQAVAAEAAAALSRRQATPDTEQALASVPVLTRDALRRDAVIVPREERLLSLGDAGRCQLLAHALPGTNGIAHVAVSLDLGARLPAHLVQWLPLFAQLLTTTGSATRDDVQMSHRIGAATGGVSASAHASPVPGRRDVARLSLTVGGKALNHRVGDLAAIMQELLLTAPLAARQDLLRSQVRESVAATESALLSAGHRHAMSVLGATLSFPGELAHVMGGLPQLRFLRQLRARLESKDAAVAAAAAAEAQEVMEAIRGMALAAAASDAAAPGGADSGALATVVAGEDAAAAAGDAVCAVLRALAEQAPAAGLPGSGAASPSGVVGVGHSVSASLSPMAAMGLAGGFAEAEAAAAAGEGPRRVAVLVPTSVSYVCEAGIGFASPGEGVLTEGPEAGGAPLAAPAESHVASSLLSLGHLWDSVRVQGNAYGAGAAVDAVGGSVSFWSYRDPRIGGTLRDYATSSTWLRAGTGGSDPDAVDRATISAVGGMDKPASPSDKGSQSTSRWLLGITDEQVQARRDAVLGASPQSAADLADAIDQARSGTDGSGHVCVVTGKDIARAEGIIGADGKAAPGWQVVDAFKGERA</sequence>
<protein>
    <recommendedName>
        <fullName evidence="2">Peptidase M16C associated domain-containing protein</fullName>
    </recommendedName>
</protein>
<organism evidence="3 4">
    <name type="scientific">Cafeteria roenbergensis</name>
    <name type="common">Marine flagellate</name>
    <dbReference type="NCBI Taxonomy" id="33653"/>
    <lineage>
        <taxon>Eukaryota</taxon>
        <taxon>Sar</taxon>
        <taxon>Stramenopiles</taxon>
        <taxon>Bigyra</taxon>
        <taxon>Opalozoa</taxon>
        <taxon>Bicosoecida</taxon>
        <taxon>Cafeteriaceae</taxon>
        <taxon>Cafeteria</taxon>
    </lineage>
</organism>
<proteinExistence type="predicted"/>
<dbReference type="SMART" id="SM01264">
    <property type="entry name" value="M16C_associated"/>
    <property type="match status" value="1"/>
</dbReference>
<evidence type="ECO:0000256" key="1">
    <source>
        <dbReference type="SAM" id="MobiDB-lite"/>
    </source>
</evidence>
<dbReference type="InterPro" id="IPR011249">
    <property type="entry name" value="Metalloenz_LuxS/M16"/>
</dbReference>
<dbReference type="GO" id="GO:0004222">
    <property type="term" value="F:metalloendopeptidase activity"/>
    <property type="evidence" value="ECO:0007669"/>
    <property type="project" value="TreeGrafter"/>
</dbReference>
<feature type="region of interest" description="Disordered" evidence="1">
    <location>
        <begin position="274"/>
        <end position="315"/>
    </location>
</feature>
<evidence type="ECO:0000259" key="2">
    <source>
        <dbReference type="SMART" id="SM01264"/>
    </source>
</evidence>
<evidence type="ECO:0000313" key="4">
    <source>
        <dbReference type="Proteomes" id="UP000323011"/>
    </source>
</evidence>
<comment type="caution">
    <text evidence="3">The sequence shown here is derived from an EMBL/GenBank/DDBJ whole genome shotgun (WGS) entry which is preliminary data.</text>
</comment>
<gene>
    <name evidence="3" type="ORF">FNF29_02468</name>
</gene>
<dbReference type="PANTHER" id="PTHR43016">
    <property type="entry name" value="PRESEQUENCE PROTEASE"/>
    <property type="match status" value="1"/>
</dbReference>
<dbReference type="Pfam" id="PF00675">
    <property type="entry name" value="Peptidase_M16"/>
    <property type="match status" value="1"/>
</dbReference>
<dbReference type="SUPFAM" id="SSF63411">
    <property type="entry name" value="LuxS/MPP-like metallohydrolase"/>
    <property type="match status" value="4"/>
</dbReference>
<name>A0A5A8CMC5_CAFRO</name>
<dbReference type="InterPro" id="IPR013578">
    <property type="entry name" value="Peptidase_M16C_assoc"/>
</dbReference>